<organism evidence="1 3">
    <name type="scientific">Clostridium scindens (strain ATCC 35704 / DSM 5676 / VPI 13733 / 19)</name>
    <dbReference type="NCBI Taxonomy" id="411468"/>
    <lineage>
        <taxon>Bacteria</taxon>
        <taxon>Bacillati</taxon>
        <taxon>Bacillota</taxon>
        <taxon>Clostridia</taxon>
        <taxon>Lachnospirales</taxon>
        <taxon>Lachnospiraceae</taxon>
    </lineage>
</organism>
<accession>A0A494WKM5</accession>
<dbReference type="EMBL" id="CP036170">
    <property type="protein sequence ID" value="QBF72663.1"/>
    <property type="molecule type" value="Genomic_DNA"/>
</dbReference>
<protein>
    <submittedName>
        <fullName evidence="1">Uncharacterized protein</fullName>
    </submittedName>
</protein>
<proteinExistence type="predicted"/>
<gene>
    <name evidence="1" type="ORF">HDCHBGLK_00008</name>
    <name evidence="2" type="ORF">HDCHBGLK_03707</name>
</gene>
<dbReference type="EMBL" id="CP036170">
    <property type="protein sequence ID" value="QBF76290.1"/>
    <property type="molecule type" value="Genomic_DNA"/>
</dbReference>
<dbReference type="GeneID" id="62697923"/>
<dbReference type="AlphaFoldDB" id="A0A494WKM5"/>
<dbReference type="KEGG" id="csci:HDCHBGLK_00008"/>
<evidence type="ECO:0000313" key="2">
    <source>
        <dbReference type="EMBL" id="QBF76290.1"/>
    </source>
</evidence>
<reference evidence="1 3" key="1">
    <citation type="journal article" date="2019" name="Appl. Environ. Microbiol.">
        <title>Clostridium scindens ATCC 35704: integration of nutritional requirements, the complete genome sequence, and global transcriptional responses to bile acids.</title>
        <authorList>
            <person name="Devendran S."/>
            <person name="Shrestha R."/>
            <person name="Alves J.M.P."/>
            <person name="Wolf P.G."/>
            <person name="Ly L."/>
            <person name="Hernandez A.G."/>
            <person name="Mendez-Garcia C."/>
            <person name="Inboden A."/>
            <person name="Wiley J."/>
            <person name="Paul O."/>
            <person name="Allen A."/>
            <person name="Springer E."/>
            <person name="Wright C.L."/>
            <person name="Fields C.J."/>
            <person name="Daniel S.L."/>
            <person name="Ridlon J.M."/>
        </authorList>
    </citation>
    <scope>NUCLEOTIDE SEQUENCE [LARGE SCALE GENOMIC DNA]</scope>
    <source>
        <strain evidence="1 3">ATCC 35704</strain>
    </source>
</reference>
<sequence length="52" mass="6108">MTEYNRTELGKKATERGFVIRTGTAEVQQMATKIKYRTNIRFGSVLYFYILI</sequence>
<evidence type="ECO:0000313" key="1">
    <source>
        <dbReference type="EMBL" id="QBF72663.1"/>
    </source>
</evidence>
<dbReference type="KEGG" id="csci:HDCHBGLK_03707"/>
<dbReference type="Proteomes" id="UP000289664">
    <property type="component" value="Chromosome"/>
</dbReference>
<name>A0A494WKM5_CLOS5</name>
<dbReference type="RefSeq" id="WP_009249194.1">
    <property type="nucleotide sequence ID" value="NZ_CP036170.1"/>
</dbReference>
<keyword evidence="3" id="KW-1185">Reference proteome</keyword>
<evidence type="ECO:0000313" key="3">
    <source>
        <dbReference type="Proteomes" id="UP000289664"/>
    </source>
</evidence>